<dbReference type="AlphaFoldDB" id="A0A7S0XG99"/>
<feature type="chain" id="PRO_5031068080" description="EGF-like domain-containing protein" evidence="2">
    <location>
        <begin position="47"/>
        <end position="296"/>
    </location>
</feature>
<gene>
    <name evidence="3" type="ORF">MANT1106_LOCUS19799</name>
</gene>
<evidence type="ECO:0000256" key="2">
    <source>
        <dbReference type="SAM" id="SignalP"/>
    </source>
</evidence>
<accession>A0A7S0XG99</accession>
<reference evidence="3" key="1">
    <citation type="submission" date="2021-01" db="EMBL/GenBank/DDBJ databases">
        <authorList>
            <person name="Corre E."/>
            <person name="Pelletier E."/>
            <person name="Niang G."/>
            <person name="Scheremetjew M."/>
            <person name="Finn R."/>
            <person name="Kale V."/>
            <person name="Holt S."/>
            <person name="Cochrane G."/>
            <person name="Meng A."/>
            <person name="Brown T."/>
            <person name="Cohen L."/>
        </authorList>
    </citation>
    <scope>NUCLEOTIDE SEQUENCE</scope>
    <source>
        <strain evidence="3">SL-175</strain>
    </source>
</reference>
<feature type="signal peptide" evidence="2">
    <location>
        <begin position="1"/>
        <end position="46"/>
    </location>
</feature>
<protein>
    <recommendedName>
        <fullName evidence="4">EGF-like domain-containing protein</fullName>
    </recommendedName>
</protein>
<dbReference type="EMBL" id="HBFC01033337">
    <property type="protein sequence ID" value="CAD8720587.1"/>
    <property type="molecule type" value="Transcribed_RNA"/>
</dbReference>
<evidence type="ECO:0000256" key="1">
    <source>
        <dbReference type="SAM" id="MobiDB-lite"/>
    </source>
</evidence>
<keyword evidence="2" id="KW-0732">Signal</keyword>
<name>A0A7S0XG99_9CHLO</name>
<sequence length="296" mass="30260">MTPTARWACGAGAPPPSRRTSSPLPSPPLPLLLMLALYYALPGVSSVGDYDPCAGQASVSKSDGFSLGLAFYPGGAAEAWGTLHPCPYADRAVLAARGVATMVFRTALDEMSFLRGSPKDETALMASVPGAQMMTMVAYAGNGSAVVRSQPRLIHATAASAIISGSAVGRVNSLTLIARFDQGTLEYLQWHDMGCGTCAEGDACMPVGDAHSACMGTEEACTCTGPTCLLDLTTTASLRCHLTVATAFSGTDKHSVPLTSGAQIERLGKYSATAAAGSTGATAMAQAQSLRDASGK</sequence>
<evidence type="ECO:0008006" key="4">
    <source>
        <dbReference type="Google" id="ProtNLM"/>
    </source>
</evidence>
<organism evidence="3">
    <name type="scientific">Mantoniella antarctica</name>
    <dbReference type="NCBI Taxonomy" id="81844"/>
    <lineage>
        <taxon>Eukaryota</taxon>
        <taxon>Viridiplantae</taxon>
        <taxon>Chlorophyta</taxon>
        <taxon>Mamiellophyceae</taxon>
        <taxon>Mamiellales</taxon>
        <taxon>Mamiellaceae</taxon>
        <taxon>Mantoniella</taxon>
    </lineage>
</organism>
<feature type="region of interest" description="Disordered" evidence="1">
    <location>
        <begin position="1"/>
        <end position="24"/>
    </location>
</feature>
<proteinExistence type="predicted"/>
<evidence type="ECO:0000313" key="3">
    <source>
        <dbReference type="EMBL" id="CAD8720587.1"/>
    </source>
</evidence>